<name>A0AA38G1H6_TAXCH</name>
<reference evidence="2 3" key="1">
    <citation type="journal article" date="2021" name="Nat. Plants">
        <title>The Taxus genome provides insights into paclitaxel biosynthesis.</title>
        <authorList>
            <person name="Xiong X."/>
            <person name="Gou J."/>
            <person name="Liao Q."/>
            <person name="Li Y."/>
            <person name="Zhou Q."/>
            <person name="Bi G."/>
            <person name="Li C."/>
            <person name="Du R."/>
            <person name="Wang X."/>
            <person name="Sun T."/>
            <person name="Guo L."/>
            <person name="Liang H."/>
            <person name="Lu P."/>
            <person name="Wu Y."/>
            <person name="Zhang Z."/>
            <person name="Ro D.K."/>
            <person name="Shang Y."/>
            <person name="Huang S."/>
            <person name="Yan J."/>
        </authorList>
    </citation>
    <scope>NUCLEOTIDE SEQUENCE [LARGE SCALE GENOMIC DNA]</scope>
    <source>
        <strain evidence="2">Ta-2019</strain>
    </source>
</reference>
<feature type="non-terminal residue" evidence="2">
    <location>
        <position position="107"/>
    </location>
</feature>
<evidence type="ECO:0000313" key="3">
    <source>
        <dbReference type="Proteomes" id="UP000824469"/>
    </source>
</evidence>
<proteinExistence type="predicted"/>
<feature type="region of interest" description="Disordered" evidence="1">
    <location>
        <begin position="1"/>
        <end position="33"/>
    </location>
</feature>
<keyword evidence="3" id="KW-1185">Reference proteome</keyword>
<gene>
    <name evidence="2" type="ORF">KI387_022692</name>
</gene>
<protein>
    <submittedName>
        <fullName evidence="2">Uncharacterized protein</fullName>
    </submittedName>
</protein>
<accession>A0AA38G1H6</accession>
<organism evidence="2 3">
    <name type="scientific">Taxus chinensis</name>
    <name type="common">Chinese yew</name>
    <name type="synonym">Taxus wallichiana var. chinensis</name>
    <dbReference type="NCBI Taxonomy" id="29808"/>
    <lineage>
        <taxon>Eukaryota</taxon>
        <taxon>Viridiplantae</taxon>
        <taxon>Streptophyta</taxon>
        <taxon>Embryophyta</taxon>
        <taxon>Tracheophyta</taxon>
        <taxon>Spermatophyta</taxon>
        <taxon>Pinopsida</taxon>
        <taxon>Pinidae</taxon>
        <taxon>Conifers II</taxon>
        <taxon>Cupressales</taxon>
        <taxon>Taxaceae</taxon>
        <taxon>Taxus</taxon>
    </lineage>
</organism>
<dbReference type="EMBL" id="JAHRHJ020000005">
    <property type="protein sequence ID" value="KAH9314065.1"/>
    <property type="molecule type" value="Genomic_DNA"/>
</dbReference>
<sequence>MVPSKDPSTLFMNPKPKIPGGDGYSHVHGGGEHCDKEKEDAFVAGRLVSGDGRVPLLAQKTVPLNGSNGEAWEDDGFGCNFLPVLVDEYPELLSQGVHDGGGEKHYV</sequence>
<evidence type="ECO:0000256" key="1">
    <source>
        <dbReference type="SAM" id="MobiDB-lite"/>
    </source>
</evidence>
<dbReference type="AlphaFoldDB" id="A0AA38G1H6"/>
<feature type="compositionally biased region" description="Polar residues" evidence="1">
    <location>
        <begin position="1"/>
        <end position="11"/>
    </location>
</feature>
<evidence type="ECO:0000313" key="2">
    <source>
        <dbReference type="EMBL" id="KAH9314065.1"/>
    </source>
</evidence>
<dbReference type="Proteomes" id="UP000824469">
    <property type="component" value="Unassembled WGS sequence"/>
</dbReference>
<comment type="caution">
    <text evidence="2">The sequence shown here is derived from an EMBL/GenBank/DDBJ whole genome shotgun (WGS) entry which is preliminary data.</text>
</comment>